<dbReference type="PANTHER" id="PTHR46558:SF11">
    <property type="entry name" value="HTH-TYPE TRANSCRIPTIONAL REGULATOR XRE"/>
    <property type="match status" value="1"/>
</dbReference>
<evidence type="ECO:0000259" key="2">
    <source>
        <dbReference type="PROSITE" id="PS50943"/>
    </source>
</evidence>
<dbReference type="Proteomes" id="UP001526147">
    <property type="component" value="Unassembled WGS sequence"/>
</dbReference>
<reference evidence="3 4" key="1">
    <citation type="submission" date="2022-10" db="EMBL/GenBank/DDBJ databases">
        <title>Draft genome assembly of moderately radiation resistant bacterium Metabacillus halosaccharovorans.</title>
        <authorList>
            <person name="Pal S."/>
            <person name="Gopinathan A."/>
        </authorList>
    </citation>
    <scope>NUCLEOTIDE SEQUENCE [LARGE SCALE GENOMIC DNA]</scope>
    <source>
        <strain evidence="3 4">VITHBRA001</strain>
    </source>
</reference>
<gene>
    <name evidence="3" type="ORF">OIH86_11445</name>
</gene>
<proteinExistence type="predicted"/>
<evidence type="ECO:0000256" key="1">
    <source>
        <dbReference type="ARBA" id="ARBA00023125"/>
    </source>
</evidence>
<keyword evidence="4" id="KW-1185">Reference proteome</keyword>
<accession>A0ABT3DGU3</accession>
<name>A0ABT3DGU3_9BACI</name>
<dbReference type="SUPFAM" id="SSF47413">
    <property type="entry name" value="lambda repressor-like DNA-binding domains"/>
    <property type="match status" value="1"/>
</dbReference>
<keyword evidence="1" id="KW-0238">DNA-binding</keyword>
<dbReference type="SMART" id="SM00530">
    <property type="entry name" value="HTH_XRE"/>
    <property type="match status" value="1"/>
</dbReference>
<evidence type="ECO:0000313" key="4">
    <source>
        <dbReference type="Proteomes" id="UP001526147"/>
    </source>
</evidence>
<dbReference type="InterPro" id="IPR010982">
    <property type="entry name" value="Lambda_DNA-bd_dom_sf"/>
</dbReference>
<dbReference type="RefSeq" id="WP_264142899.1">
    <property type="nucleotide sequence ID" value="NZ_JAOYEY010000036.1"/>
</dbReference>
<comment type="caution">
    <text evidence="3">The sequence shown here is derived from an EMBL/GenBank/DDBJ whole genome shotgun (WGS) entry which is preliminary data.</text>
</comment>
<dbReference type="Pfam" id="PF01381">
    <property type="entry name" value="HTH_3"/>
    <property type="match status" value="1"/>
</dbReference>
<dbReference type="EMBL" id="JAOYEY010000036">
    <property type="protein sequence ID" value="MCV9886274.1"/>
    <property type="molecule type" value="Genomic_DNA"/>
</dbReference>
<protein>
    <submittedName>
        <fullName evidence="3">Helix-turn-helix domain-containing protein</fullName>
    </submittedName>
</protein>
<sequence length="117" mass="13786">MSVLGQRIKNIREKLNYSQKRLADALKISNVQLSRYESGDRKPDPEMIANIAKFLEVSTDYLLGVTNDPSPKENDRQISSAFYDQDNISEEEKEYLDLQLEIFRKMKEERKKKRENN</sequence>
<feature type="domain" description="HTH cro/C1-type" evidence="2">
    <location>
        <begin position="8"/>
        <end position="62"/>
    </location>
</feature>
<organism evidence="3 4">
    <name type="scientific">Metabacillus halosaccharovorans</name>
    <dbReference type="NCBI Taxonomy" id="930124"/>
    <lineage>
        <taxon>Bacteria</taxon>
        <taxon>Bacillati</taxon>
        <taxon>Bacillota</taxon>
        <taxon>Bacilli</taxon>
        <taxon>Bacillales</taxon>
        <taxon>Bacillaceae</taxon>
        <taxon>Metabacillus</taxon>
    </lineage>
</organism>
<dbReference type="Gene3D" id="1.10.260.40">
    <property type="entry name" value="lambda repressor-like DNA-binding domains"/>
    <property type="match status" value="1"/>
</dbReference>
<evidence type="ECO:0000313" key="3">
    <source>
        <dbReference type="EMBL" id="MCV9886274.1"/>
    </source>
</evidence>
<dbReference type="InterPro" id="IPR001387">
    <property type="entry name" value="Cro/C1-type_HTH"/>
</dbReference>
<dbReference type="PANTHER" id="PTHR46558">
    <property type="entry name" value="TRACRIPTIONAL REGULATORY PROTEIN-RELATED-RELATED"/>
    <property type="match status" value="1"/>
</dbReference>
<dbReference type="CDD" id="cd00093">
    <property type="entry name" value="HTH_XRE"/>
    <property type="match status" value="1"/>
</dbReference>
<dbReference type="PROSITE" id="PS50943">
    <property type="entry name" value="HTH_CROC1"/>
    <property type="match status" value="1"/>
</dbReference>